<feature type="region of interest" description="Disordered" evidence="1">
    <location>
        <begin position="1"/>
        <end position="21"/>
    </location>
</feature>
<dbReference type="Proteomes" id="UP001642484">
    <property type="component" value="Unassembled WGS sequence"/>
</dbReference>
<proteinExistence type="predicted"/>
<sequence length="537" mass="60044">MDDSPCKPHERRAAAARAERAAGQQRELQMLGLMAMEVRAVSAQLRHVGHSATTEAAVTNAREVHALLSQELFRLRRHEKDLSPKEEKQRRSLETDLPSTAGSARDSSRTGSGDTGLLSDGGDQQPSSSRGSLGDDAKGDVPVEAIAPIPRDRGDPHTSRSESAPMLVETQKQRVARGRSHSVLDAARAPQISLLRSESHGSRVSYTKSLLMLTESSVGMQHFVPSRSGRCVLHSGPSDDREDDPVELKIKPHEATFDGPPIRYPSFKYRWVALADALILPELELLSGTLDLMGRGLPPLTPDESPRQRMPKTTLPSIYPPDEARRLKRPGGRYFPAEKLSAATLPARAPSIPKPKVARPLNASLKGFAWRVSEEKIRPSADMADKVYYAPVVPGIPTQRKRPRRPKTLEPLPLGTIAHVRKKVLSALSSALRTEELPEDLSYRVLGTVENALEELDLPGQEVEFSPKPIQTLQFVQRPEVQPPAIEEVREEPEKQEDHVTWHRWRRRPPLVLPPRRSWLLWKRHLWVTLRNALWRQ</sequence>
<organism evidence="2 3">
    <name type="scientific">Durusdinium trenchii</name>
    <dbReference type="NCBI Taxonomy" id="1381693"/>
    <lineage>
        <taxon>Eukaryota</taxon>
        <taxon>Sar</taxon>
        <taxon>Alveolata</taxon>
        <taxon>Dinophyceae</taxon>
        <taxon>Suessiales</taxon>
        <taxon>Symbiodiniaceae</taxon>
        <taxon>Durusdinium</taxon>
    </lineage>
</organism>
<name>A0ABP0PYP9_9DINO</name>
<reference evidence="2 3" key="1">
    <citation type="submission" date="2024-02" db="EMBL/GenBank/DDBJ databases">
        <authorList>
            <person name="Chen Y."/>
            <person name="Shah S."/>
            <person name="Dougan E. K."/>
            <person name="Thang M."/>
            <person name="Chan C."/>
        </authorList>
    </citation>
    <scope>NUCLEOTIDE SEQUENCE [LARGE SCALE GENOMIC DNA]</scope>
</reference>
<gene>
    <name evidence="2" type="ORF">CCMP2556_LOCUS39540</name>
</gene>
<evidence type="ECO:0000313" key="3">
    <source>
        <dbReference type="Proteomes" id="UP001642484"/>
    </source>
</evidence>
<comment type="caution">
    <text evidence="2">The sequence shown here is derived from an EMBL/GenBank/DDBJ whole genome shotgun (WGS) entry which is preliminary data.</text>
</comment>
<dbReference type="EMBL" id="CAXAMN010023751">
    <property type="protein sequence ID" value="CAK9080567.1"/>
    <property type="molecule type" value="Genomic_DNA"/>
</dbReference>
<feature type="compositionally biased region" description="Low complexity" evidence="1">
    <location>
        <begin position="110"/>
        <end position="123"/>
    </location>
</feature>
<protein>
    <submittedName>
        <fullName evidence="2">Uncharacterized protein</fullName>
    </submittedName>
</protein>
<accession>A0ABP0PYP9</accession>
<feature type="compositionally biased region" description="Basic and acidic residues" evidence="1">
    <location>
        <begin position="1"/>
        <end position="20"/>
    </location>
</feature>
<feature type="compositionally biased region" description="Basic and acidic residues" evidence="1">
    <location>
        <begin position="79"/>
        <end position="94"/>
    </location>
</feature>
<keyword evidence="3" id="KW-1185">Reference proteome</keyword>
<feature type="region of interest" description="Disordered" evidence="1">
    <location>
        <begin position="79"/>
        <end position="183"/>
    </location>
</feature>
<evidence type="ECO:0000256" key="1">
    <source>
        <dbReference type="SAM" id="MobiDB-lite"/>
    </source>
</evidence>
<feature type="compositionally biased region" description="Basic and acidic residues" evidence="1">
    <location>
        <begin position="150"/>
        <end position="160"/>
    </location>
</feature>
<evidence type="ECO:0000313" key="2">
    <source>
        <dbReference type="EMBL" id="CAK9080567.1"/>
    </source>
</evidence>
<feature type="region of interest" description="Disordered" evidence="1">
    <location>
        <begin position="299"/>
        <end position="329"/>
    </location>
</feature>